<organism evidence="3 4">
    <name type="scientific">Aspergillus mulundensis</name>
    <dbReference type="NCBI Taxonomy" id="1810919"/>
    <lineage>
        <taxon>Eukaryota</taxon>
        <taxon>Fungi</taxon>
        <taxon>Dikarya</taxon>
        <taxon>Ascomycota</taxon>
        <taxon>Pezizomycotina</taxon>
        <taxon>Eurotiomycetes</taxon>
        <taxon>Eurotiomycetidae</taxon>
        <taxon>Eurotiales</taxon>
        <taxon>Aspergillaceae</taxon>
        <taxon>Aspergillus</taxon>
        <taxon>Aspergillus subgen. Nidulantes</taxon>
    </lineage>
</organism>
<dbReference type="Pfam" id="PF01161">
    <property type="entry name" value="PBP"/>
    <property type="match status" value="1"/>
</dbReference>
<evidence type="ECO:0000256" key="2">
    <source>
        <dbReference type="SAM" id="Phobius"/>
    </source>
</evidence>
<keyword evidence="2" id="KW-0812">Transmembrane</keyword>
<evidence type="ECO:0000313" key="3">
    <source>
        <dbReference type="EMBL" id="RDW74531.1"/>
    </source>
</evidence>
<gene>
    <name evidence="3" type="ORF">DSM5745_07193</name>
</gene>
<evidence type="ECO:0000313" key="4">
    <source>
        <dbReference type="Proteomes" id="UP000256690"/>
    </source>
</evidence>
<dbReference type="Proteomes" id="UP000256690">
    <property type="component" value="Unassembled WGS sequence"/>
</dbReference>
<keyword evidence="2" id="KW-1133">Transmembrane helix</keyword>
<feature type="transmembrane region" description="Helical" evidence="2">
    <location>
        <begin position="40"/>
        <end position="63"/>
    </location>
</feature>
<protein>
    <recommendedName>
        <fullName evidence="5">PEBP-like protein</fullName>
    </recommendedName>
</protein>
<reference evidence="3 4" key="1">
    <citation type="journal article" date="2018" name="IMA Fungus">
        <title>IMA Genome-F 9: Draft genome sequence of Annulohypoxylon stygium, Aspergillus mulundensis, Berkeleyomyces basicola (syn. Thielaviopsis basicola), Ceratocystis smalleyi, two Cercospora beticola strains, Coleophoma cylindrospora, Fusarium fracticaudum, Phialophora cf. hyalina, and Morchella septimelata.</title>
        <authorList>
            <person name="Wingfield B.D."/>
            <person name="Bills G.F."/>
            <person name="Dong Y."/>
            <person name="Huang W."/>
            <person name="Nel W.J."/>
            <person name="Swalarsk-Parry B.S."/>
            <person name="Vaghefi N."/>
            <person name="Wilken P.M."/>
            <person name="An Z."/>
            <person name="de Beer Z.W."/>
            <person name="De Vos L."/>
            <person name="Chen L."/>
            <person name="Duong T.A."/>
            <person name="Gao Y."/>
            <person name="Hammerbacher A."/>
            <person name="Kikkert J.R."/>
            <person name="Li Y."/>
            <person name="Li H."/>
            <person name="Li K."/>
            <person name="Li Q."/>
            <person name="Liu X."/>
            <person name="Ma X."/>
            <person name="Naidoo K."/>
            <person name="Pethybridge S.J."/>
            <person name="Sun J."/>
            <person name="Steenkamp E.T."/>
            <person name="van der Nest M.A."/>
            <person name="van Wyk S."/>
            <person name="Wingfield M.J."/>
            <person name="Xiong C."/>
            <person name="Yue Q."/>
            <person name="Zhang X."/>
        </authorList>
    </citation>
    <scope>NUCLEOTIDE SEQUENCE [LARGE SCALE GENOMIC DNA]</scope>
    <source>
        <strain evidence="3 4">DSM 5745</strain>
    </source>
</reference>
<dbReference type="PANTHER" id="PTHR30289">
    <property type="entry name" value="UNCHARACTERIZED PROTEIN YBCL-RELATED"/>
    <property type="match status" value="1"/>
</dbReference>
<dbReference type="PANTHER" id="PTHR30289:SF13">
    <property type="entry name" value="PEBP-LIKE PROTEIN"/>
    <property type="match status" value="1"/>
</dbReference>
<dbReference type="GeneID" id="38117563"/>
<dbReference type="STRING" id="1810919.A0A3D8RL35"/>
<feature type="compositionally biased region" description="Polar residues" evidence="1">
    <location>
        <begin position="7"/>
        <end position="17"/>
    </location>
</feature>
<keyword evidence="4" id="KW-1185">Reference proteome</keyword>
<dbReference type="InterPro" id="IPR036610">
    <property type="entry name" value="PEBP-like_sf"/>
</dbReference>
<dbReference type="CDD" id="cd00457">
    <property type="entry name" value="PEBP"/>
    <property type="match status" value="1"/>
</dbReference>
<dbReference type="EMBL" id="PVWQ01000008">
    <property type="protein sequence ID" value="RDW74531.1"/>
    <property type="molecule type" value="Genomic_DNA"/>
</dbReference>
<dbReference type="OrthoDB" id="10251855at2759"/>
<dbReference type="SUPFAM" id="SSF49777">
    <property type="entry name" value="PEBP-like"/>
    <property type="match status" value="1"/>
</dbReference>
<evidence type="ECO:0008006" key="5">
    <source>
        <dbReference type="Google" id="ProtNLM"/>
    </source>
</evidence>
<feature type="region of interest" description="Disordered" evidence="1">
    <location>
        <begin position="1"/>
        <end position="20"/>
    </location>
</feature>
<dbReference type="AlphaFoldDB" id="A0A3D8RL35"/>
<proteinExistence type="predicted"/>
<dbReference type="InterPro" id="IPR049556">
    <property type="entry name" value="PhiB"/>
</dbReference>
<feature type="transmembrane region" description="Helical" evidence="2">
    <location>
        <begin position="75"/>
        <end position="98"/>
    </location>
</feature>
<dbReference type="Gene3D" id="3.90.280.10">
    <property type="entry name" value="PEBP-like"/>
    <property type="match status" value="1"/>
</dbReference>
<keyword evidence="2" id="KW-0472">Membrane</keyword>
<dbReference type="InterPro" id="IPR008914">
    <property type="entry name" value="PEBP"/>
</dbReference>
<comment type="caution">
    <text evidence="3">The sequence shown here is derived from an EMBL/GenBank/DDBJ whole genome shotgun (WGS) entry which is preliminary data.</text>
</comment>
<name>A0A3D8RL35_9EURO</name>
<evidence type="ECO:0000256" key="1">
    <source>
        <dbReference type="SAM" id="MobiDB-lite"/>
    </source>
</evidence>
<accession>A0A3D8RL35</accession>
<dbReference type="RefSeq" id="XP_026602299.1">
    <property type="nucleotide sequence ID" value="XM_026749209.1"/>
</dbReference>
<sequence>MKALCSLENTRTPTQGSAPGAGPTSFLFWDRSLLLNPFSLLFYPGIPTLATLYHLTSFTYSIIRPRSLVFALEMFRPLTSAIFLVINWIIFALSRLLYRIRGHDSRQIIRHRAFRHHPEPNIILEAPECGHSGSHLLPNHTCLDDGKIGKIPELRWRPPAHLDVKQYVLICEDLDAPIPFSIINHGLFFGIPPITTEAFPDDIEQDRNCAGRLTLAGWGFVPTMRGTPYIGAAAPLGHGVHRYVYTIIALNEPLHFDRPDKVTKRQVKKALTDKVIGWGQWTGHFERPWPR</sequence>